<dbReference type="AlphaFoldDB" id="E2AT68"/>
<evidence type="ECO:0000313" key="1">
    <source>
        <dbReference type="EMBL" id="EFN63371.1"/>
    </source>
</evidence>
<dbReference type="Proteomes" id="UP000000311">
    <property type="component" value="Unassembled WGS sequence"/>
</dbReference>
<sequence length="41" mass="4728">KDKHNELYHKIAEQHAAIAVQREAERLAYEATSVVNDINDH</sequence>
<proteinExistence type="predicted"/>
<keyword evidence="2" id="KW-1185">Reference proteome</keyword>
<feature type="non-terminal residue" evidence="1">
    <location>
        <position position="1"/>
    </location>
</feature>
<feature type="non-terminal residue" evidence="1">
    <location>
        <position position="41"/>
    </location>
</feature>
<reference evidence="1 2" key="1">
    <citation type="journal article" date="2010" name="Science">
        <title>Genomic comparison of the ants Camponotus floridanus and Harpegnathos saltator.</title>
        <authorList>
            <person name="Bonasio R."/>
            <person name="Zhang G."/>
            <person name="Ye C."/>
            <person name="Mutti N.S."/>
            <person name="Fang X."/>
            <person name="Qin N."/>
            <person name="Donahue G."/>
            <person name="Yang P."/>
            <person name="Li Q."/>
            <person name="Li C."/>
            <person name="Zhang P."/>
            <person name="Huang Z."/>
            <person name="Berger S.L."/>
            <person name="Reinberg D."/>
            <person name="Wang J."/>
            <person name="Liebig J."/>
        </authorList>
    </citation>
    <scope>NUCLEOTIDE SEQUENCE [LARGE SCALE GENOMIC DNA]</scope>
    <source>
        <strain evidence="2">C129</strain>
    </source>
</reference>
<protein>
    <submittedName>
        <fullName evidence="1">Uncharacterized protein</fullName>
    </submittedName>
</protein>
<dbReference type="EMBL" id="GL442525">
    <property type="protein sequence ID" value="EFN63371.1"/>
    <property type="molecule type" value="Genomic_DNA"/>
</dbReference>
<organism evidence="2">
    <name type="scientific">Camponotus floridanus</name>
    <name type="common">Florida carpenter ant</name>
    <dbReference type="NCBI Taxonomy" id="104421"/>
    <lineage>
        <taxon>Eukaryota</taxon>
        <taxon>Metazoa</taxon>
        <taxon>Ecdysozoa</taxon>
        <taxon>Arthropoda</taxon>
        <taxon>Hexapoda</taxon>
        <taxon>Insecta</taxon>
        <taxon>Pterygota</taxon>
        <taxon>Neoptera</taxon>
        <taxon>Endopterygota</taxon>
        <taxon>Hymenoptera</taxon>
        <taxon>Apocrita</taxon>
        <taxon>Aculeata</taxon>
        <taxon>Formicoidea</taxon>
        <taxon>Formicidae</taxon>
        <taxon>Formicinae</taxon>
        <taxon>Camponotus</taxon>
    </lineage>
</organism>
<evidence type="ECO:0000313" key="2">
    <source>
        <dbReference type="Proteomes" id="UP000000311"/>
    </source>
</evidence>
<name>E2AT68_CAMFO</name>
<gene>
    <name evidence="1" type="ORF">EAG_00460</name>
</gene>
<accession>E2AT68</accession>
<dbReference type="InParanoid" id="E2AT68"/>